<reference evidence="3 4" key="1">
    <citation type="submission" date="2020-04" db="EMBL/GenBank/DDBJ databases">
        <title>Paraburkholderia sp. RP-4-7 isolated from soil.</title>
        <authorList>
            <person name="Dahal R.H."/>
        </authorList>
    </citation>
    <scope>NUCLEOTIDE SEQUENCE [LARGE SCALE GENOMIC DNA]</scope>
    <source>
        <strain evidence="3 4">RP-4-7</strain>
    </source>
</reference>
<dbReference type="InterPro" id="IPR042099">
    <property type="entry name" value="ANL_N_sf"/>
</dbReference>
<dbReference type="InterPro" id="IPR020845">
    <property type="entry name" value="AMP-binding_CS"/>
</dbReference>
<feature type="domain" description="AMP-dependent synthetase/ligase" evidence="1">
    <location>
        <begin position="15"/>
        <end position="378"/>
    </location>
</feature>
<accession>A0A848ITV2</accession>
<dbReference type="GO" id="GO:0016878">
    <property type="term" value="F:acid-thiol ligase activity"/>
    <property type="evidence" value="ECO:0007669"/>
    <property type="project" value="UniProtKB-ARBA"/>
</dbReference>
<evidence type="ECO:0000259" key="1">
    <source>
        <dbReference type="Pfam" id="PF00501"/>
    </source>
</evidence>
<dbReference type="Gene3D" id="3.30.300.30">
    <property type="match status" value="1"/>
</dbReference>
<evidence type="ECO:0000313" key="4">
    <source>
        <dbReference type="Proteomes" id="UP000544134"/>
    </source>
</evidence>
<dbReference type="Pfam" id="PF13193">
    <property type="entry name" value="AMP-binding_C"/>
    <property type="match status" value="1"/>
</dbReference>
<comment type="caution">
    <text evidence="3">The sequence shown here is derived from an EMBL/GenBank/DDBJ whole genome shotgun (WGS) entry which is preliminary data.</text>
</comment>
<dbReference type="SUPFAM" id="SSF56801">
    <property type="entry name" value="Acetyl-CoA synthetase-like"/>
    <property type="match status" value="1"/>
</dbReference>
<organism evidence="3 4">
    <name type="scientific">Paraburkholderia polaris</name>
    <dbReference type="NCBI Taxonomy" id="2728848"/>
    <lineage>
        <taxon>Bacteria</taxon>
        <taxon>Pseudomonadati</taxon>
        <taxon>Pseudomonadota</taxon>
        <taxon>Betaproteobacteria</taxon>
        <taxon>Burkholderiales</taxon>
        <taxon>Burkholderiaceae</taxon>
        <taxon>Paraburkholderia</taxon>
    </lineage>
</organism>
<gene>
    <name evidence="3" type="ORF">HHL24_35815</name>
</gene>
<dbReference type="AlphaFoldDB" id="A0A848ITV2"/>
<name>A0A848ITV2_9BURK</name>
<dbReference type="Pfam" id="PF00501">
    <property type="entry name" value="AMP-binding"/>
    <property type="match status" value="1"/>
</dbReference>
<keyword evidence="3" id="KW-0436">Ligase</keyword>
<dbReference type="EMBL" id="JABBGJ010000050">
    <property type="protein sequence ID" value="NMM03254.1"/>
    <property type="molecule type" value="Genomic_DNA"/>
</dbReference>
<sequence>MIQTELIVPVHELLKRHAEERPDKISFEDERSSLTYRQLEEVTARLAVHFQASGVEPGDRVAVLLPNSVEWVVSCLAIVRAGGIAVPLSHEATMPEIEYRLTDASCVAVVTSDSRELEVRKLGDGIPSLKEYVTVQWSSAPVVGTEYRKVVEERAQGIPADADTLDLPAFVVYTSGTTGKAKGVLLSTRSMLWVTASCWAPIAGLNQNDRVLSCLPLYHSYALNFAVLSVLAVGASEYLMDRYSSREIPKLLANGDFSVMPGVPTMFHYLLEGAQTSTANVLPGIRLCVSAGAILPAATNRAFEERFGVKLLDGYGITETSTMVTMNWPTGTRPYGSCGLPLPGVATRIVEPVGMRDVNVGEEGELLVRGPNVMKGYLNKPAETDAALRNGWYHTGDLARFDASGYITITGRLKEVIIRGGQNIAPAEIEQLVSVFDGVLDCAVTGSPHEHLGEVPVVFIVQREGETVDVEALLAHCRTQLSAYKVPHAVHIVAEIPRTGSGKVMRYKLREALEVVVIAPTTQASS</sequence>
<evidence type="ECO:0000259" key="2">
    <source>
        <dbReference type="Pfam" id="PF13193"/>
    </source>
</evidence>
<dbReference type="PANTHER" id="PTHR43767">
    <property type="entry name" value="LONG-CHAIN-FATTY-ACID--COA LIGASE"/>
    <property type="match status" value="1"/>
</dbReference>
<dbReference type="Proteomes" id="UP000544134">
    <property type="component" value="Unassembled WGS sequence"/>
</dbReference>
<dbReference type="PANTHER" id="PTHR43767:SF1">
    <property type="entry name" value="NONRIBOSOMAL PEPTIDE SYNTHASE PES1 (EUROFUNG)-RELATED"/>
    <property type="match status" value="1"/>
</dbReference>
<dbReference type="InterPro" id="IPR050237">
    <property type="entry name" value="ATP-dep_AMP-bd_enzyme"/>
</dbReference>
<evidence type="ECO:0000313" key="3">
    <source>
        <dbReference type="EMBL" id="NMM03254.1"/>
    </source>
</evidence>
<dbReference type="PROSITE" id="PS00455">
    <property type="entry name" value="AMP_BINDING"/>
    <property type="match status" value="1"/>
</dbReference>
<proteinExistence type="predicted"/>
<feature type="domain" description="AMP-binding enzyme C-terminal" evidence="2">
    <location>
        <begin position="428"/>
        <end position="503"/>
    </location>
</feature>
<dbReference type="Gene3D" id="3.40.50.12780">
    <property type="entry name" value="N-terminal domain of ligase-like"/>
    <property type="match status" value="1"/>
</dbReference>
<dbReference type="InterPro" id="IPR000873">
    <property type="entry name" value="AMP-dep_synth/lig_dom"/>
</dbReference>
<dbReference type="RefSeq" id="WP_169490005.1">
    <property type="nucleotide sequence ID" value="NZ_JABBGJ010000050.1"/>
</dbReference>
<dbReference type="InterPro" id="IPR025110">
    <property type="entry name" value="AMP-bd_C"/>
</dbReference>
<dbReference type="InterPro" id="IPR045851">
    <property type="entry name" value="AMP-bd_C_sf"/>
</dbReference>
<protein>
    <submittedName>
        <fullName evidence="3">Acyl--CoA ligase</fullName>
    </submittedName>
</protein>
<keyword evidence="4" id="KW-1185">Reference proteome</keyword>